<evidence type="ECO:0000313" key="3">
    <source>
        <dbReference type="Proteomes" id="UP000443070"/>
    </source>
</evidence>
<protein>
    <submittedName>
        <fullName evidence="1">DUF523 domain-containing protein</fullName>
    </submittedName>
</protein>
<gene>
    <name evidence="1" type="ORF">GMD11_08340</name>
    <name evidence="2" type="ORF">GMD18_07995</name>
</gene>
<dbReference type="OrthoDB" id="9797779at2"/>
<accession>A0A7X2XGS4</accession>
<dbReference type="EMBL" id="WNBM01000005">
    <property type="protein sequence ID" value="MTT76272.1"/>
    <property type="molecule type" value="Genomic_DNA"/>
</dbReference>
<dbReference type="Proteomes" id="UP000443070">
    <property type="component" value="Unassembled WGS sequence"/>
</dbReference>
<evidence type="ECO:0000313" key="2">
    <source>
        <dbReference type="EMBL" id="MTU04336.1"/>
    </source>
</evidence>
<organism evidence="1 4">
    <name type="scientific">Phascolarctobacterium faecium</name>
    <dbReference type="NCBI Taxonomy" id="33025"/>
    <lineage>
        <taxon>Bacteria</taxon>
        <taxon>Bacillati</taxon>
        <taxon>Bacillota</taxon>
        <taxon>Negativicutes</taxon>
        <taxon>Acidaminococcales</taxon>
        <taxon>Acidaminococcaceae</taxon>
        <taxon>Phascolarctobacterium</taxon>
    </lineage>
</organism>
<dbReference type="Pfam" id="PF04463">
    <property type="entry name" value="2-thiour_desulf"/>
    <property type="match status" value="1"/>
</dbReference>
<evidence type="ECO:0000313" key="4">
    <source>
        <dbReference type="Proteomes" id="UP000484547"/>
    </source>
</evidence>
<sequence>MLLISACLLGAKVKYNGSSNYCTLLAKYKDCGLFIPICPECLGQLIIPRLPAEITGGDGSDVLNGTAKVYDNAGYNVTENFIKGAEAALEVARRKQIKFAVLKARSPSCGTGKIYNGNFNGTLMNGDGVTSALLKQNGITVYTELDLTEELLNELLVR</sequence>
<proteinExistence type="predicted"/>
<dbReference type="EMBL" id="WNBW01000005">
    <property type="protein sequence ID" value="MTU04336.1"/>
    <property type="molecule type" value="Genomic_DNA"/>
</dbReference>
<name>A0A7X2XGS4_9FIRM</name>
<dbReference type="RefSeq" id="WP_149955598.1">
    <property type="nucleotide sequence ID" value="NZ_WNBG01000005.1"/>
</dbReference>
<reference evidence="3 4" key="1">
    <citation type="journal article" date="2019" name="Nat. Med.">
        <title>A library of human gut bacterial isolates paired with longitudinal multiomics data enables mechanistic microbiome research.</title>
        <authorList>
            <person name="Poyet M."/>
            <person name="Groussin M."/>
            <person name="Gibbons S.M."/>
            <person name="Avila-Pacheco J."/>
            <person name="Jiang X."/>
            <person name="Kearney S.M."/>
            <person name="Perrotta A.R."/>
            <person name="Berdy B."/>
            <person name="Zhao S."/>
            <person name="Lieberman T.D."/>
            <person name="Swanson P.K."/>
            <person name="Smith M."/>
            <person name="Roesemann S."/>
            <person name="Alexander J.E."/>
            <person name="Rich S.A."/>
            <person name="Livny J."/>
            <person name="Vlamakis H."/>
            <person name="Clish C."/>
            <person name="Bullock K."/>
            <person name="Deik A."/>
            <person name="Scott J."/>
            <person name="Pierce K.A."/>
            <person name="Xavier R.J."/>
            <person name="Alm E.J."/>
        </authorList>
    </citation>
    <scope>NUCLEOTIDE SEQUENCE [LARGE SCALE GENOMIC DNA]</scope>
    <source>
        <strain evidence="1 4">BIOML-A13</strain>
        <strain evidence="2 3">BIOML-A3</strain>
    </source>
</reference>
<dbReference type="AlphaFoldDB" id="A0A7X2XGS4"/>
<dbReference type="Proteomes" id="UP000484547">
    <property type="component" value="Unassembled WGS sequence"/>
</dbReference>
<evidence type="ECO:0000313" key="1">
    <source>
        <dbReference type="EMBL" id="MTT76272.1"/>
    </source>
</evidence>
<comment type="caution">
    <text evidence="1">The sequence shown here is derived from an EMBL/GenBank/DDBJ whole genome shotgun (WGS) entry which is preliminary data.</text>
</comment>
<dbReference type="PANTHER" id="PTHR30087:SF1">
    <property type="entry name" value="HYPOTHETICAL CYTOSOLIC PROTEIN"/>
    <property type="match status" value="1"/>
</dbReference>
<dbReference type="InterPro" id="IPR007553">
    <property type="entry name" value="2-thiour_desulf"/>
</dbReference>
<keyword evidence="3" id="KW-1185">Reference proteome</keyword>
<dbReference type="PANTHER" id="PTHR30087">
    <property type="entry name" value="INNER MEMBRANE PROTEIN"/>
    <property type="match status" value="1"/>
</dbReference>